<dbReference type="RefSeq" id="WP_075968499.1">
    <property type="nucleotide sequence ID" value="NZ_CP126026.1"/>
</dbReference>
<dbReference type="EMBL" id="JBGBZA010000002">
    <property type="protein sequence ID" value="MEY9322820.1"/>
    <property type="molecule type" value="Genomic_DNA"/>
</dbReference>
<dbReference type="Proteomes" id="UP001565471">
    <property type="component" value="Unassembled WGS sequence"/>
</dbReference>
<reference evidence="2 3" key="1">
    <citation type="submission" date="2024-07" db="EMBL/GenBank/DDBJ databases">
        <title>Genomic Encyclopedia of Type Strains, Phase V (KMG-V): Genome sequencing to study the core and pangenomes of soil and plant-associated prokaryotes.</title>
        <authorList>
            <person name="Whitman W."/>
        </authorList>
    </citation>
    <scope>NUCLEOTIDE SEQUENCE [LARGE SCALE GENOMIC DNA]</scope>
    <source>
        <strain evidence="2 3">USDA 415</strain>
    </source>
</reference>
<dbReference type="PROSITE" id="PS51318">
    <property type="entry name" value="TAT"/>
    <property type="match status" value="1"/>
</dbReference>
<dbReference type="InterPro" id="IPR006311">
    <property type="entry name" value="TAT_signal"/>
</dbReference>
<keyword evidence="1" id="KW-0732">Signal</keyword>
<evidence type="ECO:0000256" key="1">
    <source>
        <dbReference type="SAM" id="SignalP"/>
    </source>
</evidence>
<sequence>MTDHNQTATELHRRAVLAGLAAAAPAAVLASVPALSAPAGAEGLLDPMFGLIEAHRKASRAAAAASEERSRRQQILLDEGVGLHPFVTAIDDGGSPVVVYSHRQIDGCPTLSGQQRDRAHAGLDAALSRHLTVLGDIDNVVSEACDAANEHLDALLSTAPTSALGLRALLRYILADDDGPTCDDDLSCNDRLVTLLFSINGALDNIDADRQPGGMG</sequence>
<protein>
    <submittedName>
        <fullName evidence="2">Uncharacterized protein</fullName>
    </submittedName>
</protein>
<organism evidence="2 3">
    <name type="scientific">Bradyrhizobium elkanii</name>
    <dbReference type="NCBI Taxonomy" id="29448"/>
    <lineage>
        <taxon>Bacteria</taxon>
        <taxon>Pseudomonadati</taxon>
        <taxon>Pseudomonadota</taxon>
        <taxon>Alphaproteobacteria</taxon>
        <taxon>Hyphomicrobiales</taxon>
        <taxon>Nitrobacteraceae</taxon>
        <taxon>Bradyrhizobium</taxon>
    </lineage>
</organism>
<evidence type="ECO:0000313" key="3">
    <source>
        <dbReference type="Proteomes" id="UP001565471"/>
    </source>
</evidence>
<keyword evidence="3" id="KW-1185">Reference proteome</keyword>
<name>A0ABV4FH52_BRAEL</name>
<evidence type="ECO:0000313" key="2">
    <source>
        <dbReference type="EMBL" id="MEY9322820.1"/>
    </source>
</evidence>
<feature type="chain" id="PRO_5045925499" evidence="1">
    <location>
        <begin position="31"/>
        <end position="216"/>
    </location>
</feature>
<proteinExistence type="predicted"/>
<gene>
    <name evidence="2" type="ORF">ABIF29_009619</name>
</gene>
<accession>A0ABV4FH52</accession>
<feature type="signal peptide" evidence="1">
    <location>
        <begin position="1"/>
        <end position="30"/>
    </location>
</feature>
<comment type="caution">
    <text evidence="2">The sequence shown here is derived from an EMBL/GenBank/DDBJ whole genome shotgun (WGS) entry which is preliminary data.</text>
</comment>